<gene>
    <name evidence="12" type="primary">tig</name>
    <name evidence="17" type="ORF">B6S12_07190</name>
</gene>
<dbReference type="PANTHER" id="PTHR30560:SF3">
    <property type="entry name" value="TRIGGER FACTOR-LIKE PROTEIN TIG, CHLOROPLASTIC"/>
    <property type="match status" value="1"/>
</dbReference>
<dbReference type="SUPFAM" id="SSF54534">
    <property type="entry name" value="FKBP-like"/>
    <property type="match status" value="1"/>
</dbReference>
<dbReference type="InterPro" id="IPR005215">
    <property type="entry name" value="Trig_fac"/>
</dbReference>
<comment type="subcellular location">
    <subcellularLocation>
        <location evidence="12">Cytoplasm</location>
    </subcellularLocation>
    <text evidence="12">About half TF is bound to the ribosome near the polypeptide exit tunnel while the other half is free in the cytoplasm.</text>
</comment>
<dbReference type="OrthoDB" id="9767721at2"/>
<dbReference type="NCBIfam" id="TIGR00115">
    <property type="entry name" value="tig"/>
    <property type="match status" value="1"/>
</dbReference>
<dbReference type="Pfam" id="PF05697">
    <property type="entry name" value="Trigger_N"/>
    <property type="match status" value="1"/>
</dbReference>
<dbReference type="FunFam" id="3.10.50.40:FF:000001">
    <property type="entry name" value="Trigger factor"/>
    <property type="match status" value="1"/>
</dbReference>
<evidence type="ECO:0000256" key="9">
    <source>
        <dbReference type="ARBA" id="ARBA00023235"/>
    </source>
</evidence>
<dbReference type="InterPro" id="IPR008881">
    <property type="entry name" value="Trigger_fac_ribosome-bd_bac"/>
</dbReference>
<sequence>MSLKVNKIDSANASAEAKIPQELLEKKLEVAAKSASKNLKIDGFRKGHVPVAVVKARYGERLEEDAQRACVQDLLKDILKELNLEPSALIGDPRITKFDKKEDGIELTIELSLTPSIELGDLDKCVPEVKIPEVTEEDISKRLEDIASARAPLVGIKDARRKLKEGEFAKIDFEGFVDGEAFEGGKAEGYLLQIGSKSFIEGFEDQLIGMKVDEEKEINVTFPENYQAKHLAGKPAVFKVKLHEIQTKGKIEIDDNFAKTLLLEEKDVSVETLKEKIKEQIQREKKQHLYNTELKEKLINNLDSSINFDLPKLIVEQEMDLVFRNTFMALSKEEQEKLAKDTEALKAKREEQRENAQKSVKITFIVDAIAKKEGINIPDNEVINTIYYEAMAMGQDPKAMLEYYKNNNLIPAVKMAMLEDRILTNLLDKLAK</sequence>
<name>A0A2W6MTB1_9HELI</name>
<evidence type="ECO:0000256" key="15">
    <source>
        <dbReference type="SAM" id="Coils"/>
    </source>
</evidence>
<comment type="function">
    <text evidence="12">Involved in protein export. Acts as a chaperone by maintaining the newly synthesized protein in an open conformation. Functions as a peptidyl-prolyl cis-trans isomerase.</text>
</comment>
<dbReference type="GO" id="GO:0003755">
    <property type="term" value="F:peptidyl-prolyl cis-trans isomerase activity"/>
    <property type="evidence" value="ECO:0007669"/>
    <property type="project" value="UniProtKB-UniRule"/>
</dbReference>
<keyword evidence="6 12" id="KW-0132">Cell division</keyword>
<dbReference type="InterPro" id="IPR001179">
    <property type="entry name" value="PPIase_FKBP_dom"/>
</dbReference>
<proteinExistence type="inferred from homology"/>
<evidence type="ECO:0000313" key="17">
    <source>
        <dbReference type="EMBL" id="PZT47784.1"/>
    </source>
</evidence>
<keyword evidence="15" id="KW-0175">Coiled coil</keyword>
<keyword evidence="7 12" id="KW-0697">Rotamase</keyword>
<organism evidence="17 18">
    <name type="scientific">Helicobacter valdiviensis</name>
    <dbReference type="NCBI Taxonomy" id="1458358"/>
    <lineage>
        <taxon>Bacteria</taxon>
        <taxon>Pseudomonadati</taxon>
        <taxon>Campylobacterota</taxon>
        <taxon>Epsilonproteobacteria</taxon>
        <taxon>Campylobacterales</taxon>
        <taxon>Helicobacteraceae</taxon>
        <taxon>Helicobacter</taxon>
    </lineage>
</organism>
<evidence type="ECO:0000256" key="11">
    <source>
        <dbReference type="ARBA" id="ARBA00029986"/>
    </source>
</evidence>
<dbReference type="InterPro" id="IPR036611">
    <property type="entry name" value="Trigger_fac_ribosome-bd_sf"/>
</dbReference>
<evidence type="ECO:0000256" key="8">
    <source>
        <dbReference type="ARBA" id="ARBA00023186"/>
    </source>
</evidence>
<evidence type="ECO:0000256" key="3">
    <source>
        <dbReference type="ARBA" id="ARBA00013194"/>
    </source>
</evidence>
<keyword evidence="8 12" id="KW-0143">Chaperone</keyword>
<dbReference type="PANTHER" id="PTHR30560">
    <property type="entry name" value="TRIGGER FACTOR CHAPERONE AND PEPTIDYL-PROLYL CIS/TRANS ISOMERASE"/>
    <property type="match status" value="1"/>
</dbReference>
<evidence type="ECO:0000313" key="18">
    <source>
        <dbReference type="Proteomes" id="UP000249746"/>
    </source>
</evidence>
<feature type="coiled-coil region" evidence="15">
    <location>
        <begin position="331"/>
        <end position="359"/>
    </location>
</feature>
<dbReference type="GO" id="GO:0051301">
    <property type="term" value="P:cell division"/>
    <property type="evidence" value="ECO:0007669"/>
    <property type="project" value="UniProtKB-KW"/>
</dbReference>
<dbReference type="SUPFAM" id="SSF109998">
    <property type="entry name" value="Triger factor/SurA peptide-binding domain-like"/>
    <property type="match status" value="1"/>
</dbReference>
<dbReference type="EC" id="5.2.1.8" evidence="3 12"/>
<dbReference type="GO" id="GO:0005737">
    <property type="term" value="C:cytoplasm"/>
    <property type="evidence" value="ECO:0007669"/>
    <property type="project" value="UniProtKB-SubCell"/>
</dbReference>
<dbReference type="GO" id="GO:0043022">
    <property type="term" value="F:ribosome binding"/>
    <property type="evidence" value="ECO:0007669"/>
    <property type="project" value="TreeGrafter"/>
</dbReference>
<evidence type="ECO:0000256" key="10">
    <source>
        <dbReference type="ARBA" id="ARBA00023306"/>
    </source>
</evidence>
<dbReference type="AlphaFoldDB" id="A0A2W6MTB1"/>
<dbReference type="Gene3D" id="3.10.50.40">
    <property type="match status" value="1"/>
</dbReference>
<evidence type="ECO:0000256" key="4">
    <source>
        <dbReference type="ARBA" id="ARBA00016902"/>
    </source>
</evidence>
<dbReference type="Gene3D" id="1.10.3120.10">
    <property type="entry name" value="Trigger factor, C-terminal domain"/>
    <property type="match status" value="1"/>
</dbReference>
<evidence type="ECO:0000256" key="7">
    <source>
        <dbReference type="ARBA" id="ARBA00023110"/>
    </source>
</evidence>
<keyword evidence="9 12" id="KW-0413">Isomerase</keyword>
<feature type="domain" description="PPIase FKBP-type" evidence="16">
    <location>
        <begin position="166"/>
        <end position="226"/>
    </location>
</feature>
<comment type="domain">
    <text evidence="12">Consists of 3 domains; the N-terminus binds the ribosome, the middle domain has PPIase activity, while the C-terminus has intrinsic chaperone activity on its own.</text>
</comment>
<keyword evidence="10 12" id="KW-0131">Cell cycle</keyword>
<protein>
    <recommendedName>
        <fullName evidence="4 12">Trigger factor</fullName>
        <shortName evidence="12">TF</shortName>
        <ecNumber evidence="3 12">5.2.1.8</ecNumber>
    </recommendedName>
    <alternativeName>
        <fullName evidence="11 12">PPIase</fullName>
    </alternativeName>
</protein>
<evidence type="ECO:0000256" key="6">
    <source>
        <dbReference type="ARBA" id="ARBA00022618"/>
    </source>
</evidence>
<reference evidence="17 18" key="1">
    <citation type="submission" date="2017-03" db="EMBL/GenBank/DDBJ databases">
        <title>Genomic and clinical evidence uncovers the enterohepatic species Helicobacter valdiviensis as a potential human intestinal pathogen.</title>
        <authorList>
            <person name="Fresia P."/>
            <person name="Jara R."/>
            <person name="Sierra R."/>
            <person name="Ferres I."/>
            <person name="Greif G."/>
            <person name="Iraola G."/>
            <person name="Collado L."/>
        </authorList>
    </citation>
    <scope>NUCLEOTIDE SEQUENCE [LARGE SCALE GENOMIC DNA]</scope>
    <source>
        <strain evidence="17 18">WBE14</strain>
    </source>
</reference>
<comment type="catalytic activity">
    <reaction evidence="1 12 13">
        <text>[protein]-peptidylproline (omega=180) = [protein]-peptidylproline (omega=0)</text>
        <dbReference type="Rhea" id="RHEA:16237"/>
        <dbReference type="Rhea" id="RHEA-COMP:10747"/>
        <dbReference type="Rhea" id="RHEA-COMP:10748"/>
        <dbReference type="ChEBI" id="CHEBI:83833"/>
        <dbReference type="ChEBI" id="CHEBI:83834"/>
        <dbReference type="EC" id="5.2.1.8"/>
    </reaction>
</comment>
<evidence type="ECO:0000256" key="13">
    <source>
        <dbReference type="PROSITE-ProRule" id="PRU00277"/>
    </source>
</evidence>
<dbReference type="InterPro" id="IPR046357">
    <property type="entry name" value="PPIase_dom_sf"/>
</dbReference>
<comment type="similarity">
    <text evidence="2 12 14">Belongs to the FKBP-type PPIase family. Tig subfamily.</text>
</comment>
<evidence type="ECO:0000256" key="1">
    <source>
        <dbReference type="ARBA" id="ARBA00000971"/>
    </source>
</evidence>
<dbReference type="InterPro" id="IPR008880">
    <property type="entry name" value="Trigger_fac_C"/>
</dbReference>
<dbReference type="GO" id="GO:0044183">
    <property type="term" value="F:protein folding chaperone"/>
    <property type="evidence" value="ECO:0007669"/>
    <property type="project" value="TreeGrafter"/>
</dbReference>
<dbReference type="EMBL" id="NBIU01000021">
    <property type="protein sequence ID" value="PZT47784.1"/>
    <property type="molecule type" value="Genomic_DNA"/>
</dbReference>
<dbReference type="Proteomes" id="UP000249746">
    <property type="component" value="Unassembled WGS sequence"/>
</dbReference>
<dbReference type="PROSITE" id="PS50059">
    <property type="entry name" value="FKBP_PPIASE"/>
    <property type="match status" value="1"/>
</dbReference>
<evidence type="ECO:0000256" key="14">
    <source>
        <dbReference type="RuleBase" id="RU003914"/>
    </source>
</evidence>
<dbReference type="GO" id="GO:0015031">
    <property type="term" value="P:protein transport"/>
    <property type="evidence" value="ECO:0007669"/>
    <property type="project" value="UniProtKB-UniRule"/>
</dbReference>
<comment type="caution">
    <text evidence="17">The sequence shown here is derived from an EMBL/GenBank/DDBJ whole genome shotgun (WGS) entry which is preliminary data.</text>
</comment>
<keyword evidence="18" id="KW-1185">Reference proteome</keyword>
<dbReference type="HAMAP" id="MF_00303">
    <property type="entry name" value="Trigger_factor_Tig"/>
    <property type="match status" value="1"/>
</dbReference>
<dbReference type="SUPFAM" id="SSF102735">
    <property type="entry name" value="Trigger factor ribosome-binding domain"/>
    <property type="match status" value="1"/>
</dbReference>
<dbReference type="PIRSF" id="PIRSF003095">
    <property type="entry name" value="Trigger_factor"/>
    <property type="match status" value="1"/>
</dbReference>
<evidence type="ECO:0000256" key="5">
    <source>
        <dbReference type="ARBA" id="ARBA00022490"/>
    </source>
</evidence>
<dbReference type="InterPro" id="IPR037041">
    <property type="entry name" value="Trigger_fac_C_sf"/>
</dbReference>
<dbReference type="Pfam" id="PF05698">
    <property type="entry name" value="Trigger_C"/>
    <property type="match status" value="1"/>
</dbReference>
<dbReference type="InterPro" id="IPR027304">
    <property type="entry name" value="Trigger_fact/SurA_dom_sf"/>
</dbReference>
<evidence type="ECO:0000256" key="12">
    <source>
        <dbReference type="HAMAP-Rule" id="MF_00303"/>
    </source>
</evidence>
<dbReference type="GO" id="GO:0043335">
    <property type="term" value="P:protein unfolding"/>
    <property type="evidence" value="ECO:0007669"/>
    <property type="project" value="TreeGrafter"/>
</dbReference>
<evidence type="ECO:0000259" key="16">
    <source>
        <dbReference type="PROSITE" id="PS50059"/>
    </source>
</evidence>
<dbReference type="Gene3D" id="3.30.70.1050">
    <property type="entry name" value="Trigger factor ribosome-binding domain"/>
    <property type="match status" value="1"/>
</dbReference>
<keyword evidence="5 12" id="KW-0963">Cytoplasm</keyword>
<dbReference type="Pfam" id="PF00254">
    <property type="entry name" value="FKBP_C"/>
    <property type="match status" value="1"/>
</dbReference>
<dbReference type="GO" id="GO:0051083">
    <property type="term" value="P:'de novo' cotranslational protein folding"/>
    <property type="evidence" value="ECO:0007669"/>
    <property type="project" value="TreeGrafter"/>
</dbReference>
<evidence type="ECO:0000256" key="2">
    <source>
        <dbReference type="ARBA" id="ARBA00005464"/>
    </source>
</evidence>
<accession>A0A2W6MTB1</accession>
<dbReference type="RefSeq" id="WP_111230130.1">
    <property type="nucleotide sequence ID" value="NZ_NBIU01000021.1"/>
</dbReference>